<dbReference type="InParanoid" id="A0A803YFH9"/>
<reference evidence="1" key="3">
    <citation type="submission" date="2025-09" db="UniProtKB">
        <authorList>
            <consortium name="Ensembl"/>
        </authorList>
    </citation>
    <scope>IDENTIFICATION</scope>
</reference>
<proteinExistence type="predicted"/>
<sequence>MALAASSRRPCLSKAVGTGDFNGLCHSQPIASSNLHLLEGSWWHDLTWESTTLEISTGTRRTEKESKGMRK</sequence>
<dbReference type="Ensembl" id="ENSMGAT00000029410.1">
    <property type="protein sequence ID" value="ENSMGAP00000030526.1"/>
    <property type="gene ID" value="ENSMGAG00000022001.1"/>
</dbReference>
<evidence type="ECO:0000313" key="1">
    <source>
        <dbReference type="Ensembl" id="ENSMGAP00000030526.1"/>
    </source>
</evidence>
<accession>A0A803YFH9</accession>
<dbReference type="Proteomes" id="UP000001645">
    <property type="component" value="Chromosome 2"/>
</dbReference>
<dbReference type="AlphaFoldDB" id="A0A803YFH9"/>
<reference evidence="1" key="2">
    <citation type="submission" date="2025-08" db="UniProtKB">
        <authorList>
            <consortium name="Ensembl"/>
        </authorList>
    </citation>
    <scope>IDENTIFICATION</scope>
</reference>
<keyword evidence="2" id="KW-1185">Reference proteome</keyword>
<protein>
    <submittedName>
        <fullName evidence="1">Uncharacterized protein</fullName>
    </submittedName>
</protein>
<name>A0A803YFH9_MELGA</name>
<reference evidence="1 2" key="1">
    <citation type="journal article" date="2010" name="PLoS Biol.">
        <title>Multi-platform next-generation sequencing of the domestic turkey (Meleagris gallopavo): genome assembly and analysis.</title>
        <authorList>
            <person name="Dalloul R.A."/>
            <person name="Long J.A."/>
            <person name="Zimin A.V."/>
            <person name="Aslam L."/>
            <person name="Beal K."/>
            <person name="Blomberg L.A."/>
            <person name="Bouffard P."/>
            <person name="Burt D.W."/>
            <person name="Crasta O."/>
            <person name="Crooijmans R.P."/>
            <person name="Cooper K."/>
            <person name="Coulombe R.A."/>
            <person name="De S."/>
            <person name="Delany M.E."/>
            <person name="Dodgson J.B."/>
            <person name="Dong J.J."/>
            <person name="Evans C."/>
            <person name="Frederickson K.M."/>
            <person name="Flicek P."/>
            <person name="Florea L."/>
            <person name="Folkerts O."/>
            <person name="Groenen M.A."/>
            <person name="Harkins T.T."/>
            <person name="Herrero J."/>
            <person name="Hoffmann S."/>
            <person name="Megens H.J."/>
            <person name="Jiang A."/>
            <person name="de Jong P."/>
            <person name="Kaiser P."/>
            <person name="Kim H."/>
            <person name="Kim K.W."/>
            <person name="Kim S."/>
            <person name="Langenberger D."/>
            <person name="Lee M.K."/>
            <person name="Lee T."/>
            <person name="Mane S."/>
            <person name="Marcais G."/>
            <person name="Marz M."/>
            <person name="McElroy A.P."/>
            <person name="Modise T."/>
            <person name="Nefedov M."/>
            <person name="Notredame C."/>
            <person name="Paton I.R."/>
            <person name="Payne W.S."/>
            <person name="Pertea G."/>
            <person name="Prickett D."/>
            <person name="Puiu D."/>
            <person name="Qioa D."/>
            <person name="Raineri E."/>
            <person name="Ruffier M."/>
            <person name="Salzberg S.L."/>
            <person name="Schatz M.C."/>
            <person name="Scheuring C."/>
            <person name="Schmidt C.J."/>
            <person name="Schroeder S."/>
            <person name="Searle S.M."/>
            <person name="Smith E.J."/>
            <person name="Smith J."/>
            <person name="Sonstegard T.S."/>
            <person name="Stadler P.F."/>
            <person name="Tafer H."/>
            <person name="Tu Z.J."/>
            <person name="Van Tassell C.P."/>
            <person name="Vilella A.J."/>
            <person name="Williams K.P."/>
            <person name="Yorke J.A."/>
            <person name="Zhang L."/>
            <person name="Zhang H.B."/>
            <person name="Zhang X."/>
            <person name="Zhang Y."/>
            <person name="Reed K.M."/>
        </authorList>
    </citation>
    <scope>NUCLEOTIDE SEQUENCE [LARGE SCALE GENOMIC DNA]</scope>
</reference>
<evidence type="ECO:0000313" key="2">
    <source>
        <dbReference type="Proteomes" id="UP000001645"/>
    </source>
</evidence>
<organism evidence="1 2">
    <name type="scientific">Meleagris gallopavo</name>
    <name type="common">Wild turkey</name>
    <dbReference type="NCBI Taxonomy" id="9103"/>
    <lineage>
        <taxon>Eukaryota</taxon>
        <taxon>Metazoa</taxon>
        <taxon>Chordata</taxon>
        <taxon>Craniata</taxon>
        <taxon>Vertebrata</taxon>
        <taxon>Euteleostomi</taxon>
        <taxon>Archelosauria</taxon>
        <taxon>Archosauria</taxon>
        <taxon>Dinosauria</taxon>
        <taxon>Saurischia</taxon>
        <taxon>Theropoda</taxon>
        <taxon>Coelurosauria</taxon>
        <taxon>Aves</taxon>
        <taxon>Neognathae</taxon>
        <taxon>Galloanserae</taxon>
        <taxon>Galliformes</taxon>
        <taxon>Phasianidae</taxon>
        <taxon>Meleagridinae</taxon>
        <taxon>Meleagris</taxon>
    </lineage>
</organism>